<dbReference type="GO" id="GO:0003856">
    <property type="term" value="F:3-dehydroquinate synthase activity"/>
    <property type="evidence" value="ECO:0007669"/>
    <property type="project" value="UniProtKB-EC"/>
</dbReference>
<dbReference type="RefSeq" id="WP_181070690.1">
    <property type="nucleotide sequence ID" value="NZ_JAAMRF010000004.1"/>
</dbReference>
<dbReference type="Gene3D" id="1.20.1090.10">
    <property type="entry name" value="Dehydroquinate synthase-like - alpha domain"/>
    <property type="match status" value="1"/>
</dbReference>
<keyword evidence="11 20" id="KW-0028">Amino-acid biosynthesis</keyword>
<proteinExistence type="inferred from homology"/>
<comment type="catalytic activity">
    <reaction evidence="1 20">
        <text>7-phospho-2-dehydro-3-deoxy-D-arabino-heptonate = 3-dehydroquinate + phosphate</text>
        <dbReference type="Rhea" id="RHEA:21968"/>
        <dbReference type="ChEBI" id="CHEBI:32364"/>
        <dbReference type="ChEBI" id="CHEBI:43474"/>
        <dbReference type="ChEBI" id="CHEBI:58394"/>
        <dbReference type="EC" id="4.2.3.4"/>
    </reaction>
</comment>
<dbReference type="InterPro" id="IPR056179">
    <property type="entry name" value="DHQS_C"/>
</dbReference>
<dbReference type="InterPro" id="IPR030960">
    <property type="entry name" value="DHQS/DOIS_N"/>
</dbReference>
<feature type="binding site" evidence="20">
    <location>
        <position position="245"/>
    </location>
    <ligand>
        <name>Zn(2+)</name>
        <dbReference type="ChEBI" id="CHEBI:29105"/>
    </ligand>
</feature>
<comment type="function">
    <text evidence="3 20">Catalyzes the conversion of 3-deoxy-D-arabino-heptulosonate 7-phosphate (DAHP) to dehydroquinate (DHQ).</text>
</comment>
<comment type="cofactor">
    <cofactor evidence="2 20">
        <name>NAD(+)</name>
        <dbReference type="ChEBI" id="CHEBI:57540"/>
    </cofactor>
</comment>
<keyword evidence="23" id="KW-1185">Reference proteome</keyword>
<feature type="binding site" evidence="20">
    <location>
        <begin position="127"/>
        <end position="128"/>
    </location>
    <ligand>
        <name>NAD(+)</name>
        <dbReference type="ChEBI" id="CHEBI:57540"/>
    </ligand>
</feature>
<gene>
    <name evidence="20 22" type="primary">aroB</name>
    <name evidence="22" type="ORF">G7026_10380</name>
</gene>
<dbReference type="SUPFAM" id="SSF56796">
    <property type="entry name" value="Dehydroquinate synthase-like"/>
    <property type="match status" value="1"/>
</dbReference>
<keyword evidence="14 20" id="KW-0862">Zinc</keyword>
<dbReference type="InterPro" id="IPR016037">
    <property type="entry name" value="DHQ_synth_AroB"/>
</dbReference>
<comment type="similarity">
    <text evidence="6 20">Belongs to the sugar phosphate cyclases superfamily. Dehydroquinate synthase family.</text>
</comment>
<feature type="binding site" evidence="20">
    <location>
        <begin position="103"/>
        <end position="107"/>
    </location>
    <ligand>
        <name>NAD(+)</name>
        <dbReference type="ChEBI" id="CHEBI:57540"/>
    </ligand>
</feature>
<feature type="binding site" evidence="20">
    <location>
        <begin position="167"/>
        <end position="170"/>
    </location>
    <ligand>
        <name>NAD(+)</name>
        <dbReference type="ChEBI" id="CHEBI:57540"/>
    </ligand>
</feature>
<evidence type="ECO:0000256" key="7">
    <source>
        <dbReference type="ARBA" id="ARBA00013031"/>
    </source>
</evidence>
<dbReference type="CDD" id="cd08195">
    <property type="entry name" value="DHQS"/>
    <property type="match status" value="1"/>
</dbReference>
<dbReference type="InterPro" id="IPR050071">
    <property type="entry name" value="Dehydroquinate_synthase"/>
</dbReference>
<dbReference type="PANTHER" id="PTHR43622:SF7">
    <property type="entry name" value="3-DEHYDROQUINATE SYNTHASE, CHLOROPLASTIC"/>
    <property type="match status" value="1"/>
</dbReference>
<dbReference type="EC" id="4.2.3.4" evidence="7 20"/>
<name>A0ABR5Z0N4_9GAMM</name>
<feature type="binding site" evidence="20">
    <location>
        <position position="182"/>
    </location>
    <ligand>
        <name>Zn(2+)</name>
        <dbReference type="ChEBI" id="CHEBI:29105"/>
    </ligand>
</feature>
<feature type="binding site" evidence="20">
    <location>
        <position position="140"/>
    </location>
    <ligand>
        <name>NAD(+)</name>
        <dbReference type="ChEBI" id="CHEBI:57540"/>
    </ligand>
</feature>
<feature type="binding site" evidence="20">
    <location>
        <position position="262"/>
    </location>
    <ligand>
        <name>Zn(2+)</name>
        <dbReference type="ChEBI" id="CHEBI:29105"/>
    </ligand>
</feature>
<evidence type="ECO:0000256" key="14">
    <source>
        <dbReference type="ARBA" id="ARBA00022833"/>
    </source>
</evidence>
<evidence type="ECO:0000313" key="23">
    <source>
        <dbReference type="Proteomes" id="UP000786387"/>
    </source>
</evidence>
<keyword evidence="12 20" id="KW-0479">Metal-binding</keyword>
<comment type="cofactor">
    <cofactor evidence="20">
        <name>Co(2+)</name>
        <dbReference type="ChEBI" id="CHEBI:48828"/>
    </cofactor>
    <cofactor evidence="20">
        <name>Zn(2+)</name>
        <dbReference type="ChEBI" id="CHEBI:29105"/>
    </cofactor>
    <text evidence="20">Binds 1 divalent metal cation per subunit. Can use either Co(2+) or Zn(2+).</text>
</comment>
<dbReference type="InterPro" id="IPR011764">
    <property type="entry name" value="Biotin_carboxylation_dom"/>
</dbReference>
<evidence type="ECO:0000256" key="4">
    <source>
        <dbReference type="ARBA" id="ARBA00004496"/>
    </source>
</evidence>
<keyword evidence="10" id="KW-0436">Ligase</keyword>
<evidence type="ECO:0000256" key="2">
    <source>
        <dbReference type="ARBA" id="ARBA00001911"/>
    </source>
</evidence>
<keyword evidence="17 20" id="KW-0057">Aromatic amino acid biosynthesis</keyword>
<organism evidence="22 23">
    <name type="scientific">Stutzerimonas azotifigens</name>
    <dbReference type="NCBI Taxonomy" id="291995"/>
    <lineage>
        <taxon>Bacteria</taxon>
        <taxon>Pseudomonadati</taxon>
        <taxon>Pseudomonadota</taxon>
        <taxon>Gammaproteobacteria</taxon>
        <taxon>Pseudomonadales</taxon>
        <taxon>Pseudomonadaceae</taxon>
        <taxon>Stutzerimonas</taxon>
    </lineage>
</organism>
<evidence type="ECO:0000256" key="5">
    <source>
        <dbReference type="ARBA" id="ARBA00004661"/>
    </source>
</evidence>
<feature type="binding site" evidence="20">
    <location>
        <position position="149"/>
    </location>
    <ligand>
        <name>NAD(+)</name>
        <dbReference type="ChEBI" id="CHEBI:57540"/>
    </ligand>
</feature>
<dbReference type="Gene3D" id="3.40.50.1970">
    <property type="match status" value="1"/>
</dbReference>
<dbReference type="Pfam" id="PF01761">
    <property type="entry name" value="DHQ_synthase"/>
    <property type="match status" value="1"/>
</dbReference>
<evidence type="ECO:0000256" key="12">
    <source>
        <dbReference type="ARBA" id="ARBA00022723"/>
    </source>
</evidence>
<accession>A0ABR5Z0N4</accession>
<dbReference type="EMBL" id="JAAMRF010000004">
    <property type="protein sequence ID" value="MBA1273766.1"/>
    <property type="molecule type" value="Genomic_DNA"/>
</dbReference>
<evidence type="ECO:0000256" key="16">
    <source>
        <dbReference type="ARBA" id="ARBA00023027"/>
    </source>
</evidence>
<evidence type="ECO:0000256" key="13">
    <source>
        <dbReference type="ARBA" id="ARBA00022741"/>
    </source>
</evidence>
<evidence type="ECO:0000256" key="3">
    <source>
        <dbReference type="ARBA" id="ARBA00003485"/>
    </source>
</evidence>
<comment type="subcellular location">
    <subcellularLocation>
        <location evidence="4 20">Cytoplasm</location>
    </subcellularLocation>
</comment>
<keyword evidence="18 20" id="KW-0456">Lyase</keyword>
<evidence type="ECO:0000313" key="22">
    <source>
        <dbReference type="EMBL" id="MBA1273766.1"/>
    </source>
</evidence>
<evidence type="ECO:0000256" key="8">
    <source>
        <dbReference type="ARBA" id="ARBA00017684"/>
    </source>
</evidence>
<keyword evidence="9 20" id="KW-0963">Cytoplasm</keyword>
<evidence type="ECO:0000256" key="20">
    <source>
        <dbReference type="HAMAP-Rule" id="MF_00110"/>
    </source>
</evidence>
<protein>
    <recommendedName>
        <fullName evidence="8 20">3-dehydroquinate synthase</fullName>
        <shortName evidence="20">DHQS</shortName>
        <ecNumber evidence="7 20">4.2.3.4</ecNumber>
    </recommendedName>
</protein>
<evidence type="ECO:0000256" key="18">
    <source>
        <dbReference type="ARBA" id="ARBA00023239"/>
    </source>
</evidence>
<evidence type="ECO:0000256" key="19">
    <source>
        <dbReference type="ARBA" id="ARBA00023285"/>
    </source>
</evidence>
<dbReference type="PROSITE" id="PS50979">
    <property type="entry name" value="BC"/>
    <property type="match status" value="1"/>
</dbReference>
<reference evidence="22 23" key="1">
    <citation type="submission" date="2020-02" db="EMBL/GenBank/DDBJ databases">
        <title>Synteny-based analysis reveals conserved mechanism for high triclosan tolerance in Pseudomonas, as well as instances of horizontal transfer.</title>
        <authorList>
            <person name="Mcfarland A.G."/>
            <person name="Bertucci H.K."/>
            <person name="Litmann E."/>
            <person name="Shen J."/>
            <person name="Huttenhower C."/>
            <person name="Hartmann E.M."/>
        </authorList>
    </citation>
    <scope>NUCLEOTIDE SEQUENCE [LARGE SCALE GENOMIC DNA]</scope>
    <source>
        <strain evidence="22 23">115A1</strain>
    </source>
</reference>
<sequence>MQTLEVDLGERSYPIHIGDQLLSRGEFFREHIGGKQVAIVTNETIAPLYLDRLVDALVGVTVTPIVLPDGEAYKNWQTLNLIFDALLTARLDRKVTIIALGGGVVGDMAGFAAACYQRGVEFIQMPTTLLSQVDSSVGGKTGINHPLGKNMIGAFYQPQAVIIDTSTLSTLPPRELSAGLAEVIKYGLICDEPFLGWLEEHVQALRSLDAAVLTEAIRRSCAAKAKVVGADERESGIRAILNLGHTFGHAIETHQGYGVWLHGEAVSAGMVMALEMSCRLGWLPASDRDRAVSLLARAGLPVTPPADMTSEDFLRHMAVDKKVINGQLRLVLLKRLGEAVVTADFPREVLEATLRVDYDALLAQLGA</sequence>
<evidence type="ECO:0000256" key="9">
    <source>
        <dbReference type="ARBA" id="ARBA00022490"/>
    </source>
</evidence>
<keyword evidence="13 20" id="KW-0547">Nucleotide-binding</keyword>
<evidence type="ECO:0000259" key="21">
    <source>
        <dbReference type="PROSITE" id="PS50979"/>
    </source>
</evidence>
<evidence type="ECO:0000256" key="11">
    <source>
        <dbReference type="ARBA" id="ARBA00022605"/>
    </source>
</evidence>
<feature type="domain" description="Biotin carboxylation" evidence="21">
    <location>
        <begin position="1"/>
        <end position="338"/>
    </location>
</feature>
<dbReference type="HAMAP" id="MF_00110">
    <property type="entry name" value="DHQ_synthase"/>
    <property type="match status" value="1"/>
</dbReference>
<evidence type="ECO:0000256" key="17">
    <source>
        <dbReference type="ARBA" id="ARBA00023141"/>
    </source>
</evidence>
<comment type="caution">
    <text evidence="22">The sequence shown here is derived from an EMBL/GenBank/DDBJ whole genome shotgun (WGS) entry which is preliminary data.</text>
</comment>
<keyword evidence="15" id="KW-0067">ATP-binding</keyword>
<dbReference type="InterPro" id="IPR030963">
    <property type="entry name" value="DHQ_synth_fam"/>
</dbReference>
<evidence type="ECO:0000256" key="10">
    <source>
        <dbReference type="ARBA" id="ARBA00022598"/>
    </source>
</evidence>
<keyword evidence="16 20" id="KW-0520">NAD</keyword>
<evidence type="ECO:0000256" key="15">
    <source>
        <dbReference type="ARBA" id="ARBA00022840"/>
    </source>
</evidence>
<evidence type="ECO:0000256" key="1">
    <source>
        <dbReference type="ARBA" id="ARBA00001393"/>
    </source>
</evidence>
<evidence type="ECO:0000256" key="6">
    <source>
        <dbReference type="ARBA" id="ARBA00005412"/>
    </source>
</evidence>
<comment type="pathway">
    <text evidence="5 20">Metabolic intermediate biosynthesis; chorismate biosynthesis; chorismate from D-erythrose 4-phosphate and phosphoenolpyruvate: step 2/7.</text>
</comment>
<keyword evidence="19 20" id="KW-0170">Cobalt</keyword>
<dbReference type="Proteomes" id="UP000786387">
    <property type="component" value="Unassembled WGS sequence"/>
</dbReference>
<dbReference type="NCBIfam" id="TIGR01357">
    <property type="entry name" value="aroB"/>
    <property type="match status" value="1"/>
</dbReference>
<dbReference type="PANTHER" id="PTHR43622">
    <property type="entry name" value="3-DEHYDROQUINATE SYNTHASE"/>
    <property type="match status" value="1"/>
</dbReference>
<dbReference type="Pfam" id="PF24621">
    <property type="entry name" value="DHQS_C"/>
    <property type="match status" value="1"/>
</dbReference>
<feature type="binding site" evidence="20">
    <location>
        <begin position="69"/>
        <end position="74"/>
    </location>
    <ligand>
        <name>NAD(+)</name>
        <dbReference type="ChEBI" id="CHEBI:57540"/>
    </ligand>
</feature>
<dbReference type="PIRSF" id="PIRSF001455">
    <property type="entry name" value="DHQ_synth"/>
    <property type="match status" value="1"/>
</dbReference>